<evidence type="ECO:0000313" key="1">
    <source>
        <dbReference type="EMBL" id="VTZ60351.1"/>
    </source>
</evidence>
<organism evidence="1">
    <name type="scientific">Sinorhizobium medicae</name>
    <dbReference type="NCBI Taxonomy" id="110321"/>
    <lineage>
        <taxon>Bacteria</taxon>
        <taxon>Pseudomonadati</taxon>
        <taxon>Pseudomonadota</taxon>
        <taxon>Alphaproteobacteria</taxon>
        <taxon>Hyphomicrobiales</taxon>
        <taxon>Rhizobiaceae</taxon>
        <taxon>Sinorhizobium/Ensifer group</taxon>
        <taxon>Sinorhizobium</taxon>
    </lineage>
</organism>
<gene>
    <name evidence="1" type="ORF">EMEDMD4_150130</name>
</gene>
<dbReference type="AlphaFoldDB" id="A0A508WXI4"/>
<dbReference type="Proteomes" id="UP000507954">
    <property type="component" value="Unassembled WGS sequence"/>
</dbReference>
<protein>
    <recommendedName>
        <fullName evidence="2">TnsA endonuclease N-terminal domain-containing protein</fullName>
    </recommendedName>
</protein>
<accession>A0A508WXI4</accession>
<name>A0A508WXI4_9HYPH</name>
<proteinExistence type="predicted"/>
<reference evidence="1" key="1">
    <citation type="submission" date="2019-06" db="EMBL/GenBank/DDBJ databases">
        <authorList>
            <person name="Le Quere A."/>
            <person name="Colella S."/>
        </authorList>
    </citation>
    <scope>NUCLEOTIDE SEQUENCE</scope>
    <source>
        <strain evidence="1">EmedicaeMD41</strain>
    </source>
</reference>
<evidence type="ECO:0008006" key="2">
    <source>
        <dbReference type="Google" id="ProtNLM"/>
    </source>
</evidence>
<dbReference type="EMBL" id="CABFNB010000057">
    <property type="protein sequence ID" value="VTZ60351.1"/>
    <property type="molecule type" value="Genomic_DNA"/>
</dbReference>
<sequence length="166" mass="18451">MVTYFATAIDEGHPAFIVLGRRRNSGPKFPSGPVLFLSVFRRRSDGSTHVVDIAGSQVIPPWIARAAELEDFGYRLWSVNDFPATRLRNARDLLRYARYETSLADRLILLTALKEAGSLRLSEAITMASGTKVVPIISSMILQRLITIDLDAELIGPDSVIRCSQY</sequence>